<reference evidence="3" key="2">
    <citation type="submission" date="2021-04" db="EMBL/GenBank/DDBJ databases">
        <authorList>
            <person name="Dong X."/>
        </authorList>
    </citation>
    <scope>NUCLEOTIDE SEQUENCE</scope>
    <source>
        <strain evidence="3">ZWT</strain>
    </source>
</reference>
<dbReference type="Pfam" id="PF13569">
    <property type="entry name" value="DUF4132"/>
    <property type="match status" value="1"/>
</dbReference>
<accession>A0A9J6P5Y1</accession>
<feature type="domain" description="DUF4132" evidence="2">
    <location>
        <begin position="896"/>
        <end position="1087"/>
    </location>
</feature>
<evidence type="ECO:0000256" key="1">
    <source>
        <dbReference type="SAM" id="Coils"/>
    </source>
</evidence>
<keyword evidence="1" id="KW-0175">Coiled coil</keyword>
<comment type="caution">
    <text evidence="3">The sequence shown here is derived from an EMBL/GenBank/DDBJ whole genome shotgun (WGS) entry which is preliminary data.</text>
</comment>
<protein>
    <submittedName>
        <fullName evidence="3">DUF4132 domain-containing protein</fullName>
    </submittedName>
</protein>
<dbReference type="Proteomes" id="UP001056429">
    <property type="component" value="Unassembled WGS sequence"/>
</dbReference>
<evidence type="ECO:0000259" key="2">
    <source>
        <dbReference type="Pfam" id="PF13569"/>
    </source>
</evidence>
<dbReference type="EMBL" id="JAGSOJ010000004">
    <property type="protein sequence ID" value="MCM1991558.1"/>
    <property type="molecule type" value="Genomic_DNA"/>
</dbReference>
<gene>
    <name evidence="3" type="ORF">KDK92_17625</name>
</gene>
<reference evidence="3" key="1">
    <citation type="journal article" date="2021" name="mSystems">
        <title>Bacteria and Archaea Synergistically Convert Glycine Betaine to Biogenic Methane in the Formosa Cold Seep of the South China Sea.</title>
        <authorList>
            <person name="Li L."/>
            <person name="Zhang W."/>
            <person name="Zhang S."/>
            <person name="Song L."/>
            <person name="Sun Q."/>
            <person name="Zhang H."/>
            <person name="Xiang H."/>
            <person name="Dong X."/>
        </authorList>
    </citation>
    <scope>NUCLEOTIDE SEQUENCE</scope>
    <source>
        <strain evidence="3">ZWT</strain>
    </source>
</reference>
<dbReference type="AlphaFoldDB" id="A0A9J6P5Y1"/>
<dbReference type="InterPro" id="IPR025406">
    <property type="entry name" value="DUF4132"/>
</dbReference>
<sequence>MILEEKGSEKLLSVYEEVGFDEKQMEMIEGFLEGKVDREILKIEINIDLTDEQISLFYNSSDSIIEMYKENEQQAYKHIFIAYCVLKEKFHLLWYVVRLCRDCHDAFKVYSGSGVPFEEYIINKAKSFADGYNDYHKVEDEEFGYIYKNHYEEFMKALLESQDINVKAMLTMIMLIEDKNGISGNMLDGMYNKNILDYLFASVREGISPKGTEQDIENAMDYIQGKTDIIPENLEFKYSRKKHKRLISLCYLLKDLEICDRTLELLFSCDGMAVLAKLDDYIDDELNYADRYDENSHDKIYEVCKSSNLRKKEFMKWIAHMSMVSYRSLDSEELEKYYKLDKVIFEEAAAEANYSYKIIMVNELIKDGKGAEYKDYIEHYLANQLNEFMSQESFEQKDIDAFKDYMEGKIELEKIKLPKGFRNRYLYSNKRNLCYSVGILRTIVSEDRLNRIIKYLTFLAINNNHLIYAFVEGLAQQDHGTYINKFINICRDSDVDEMYINALLMTILGDQDSRAVICKKVNREINSTTKEKIRVLCESFKYCQVLGKEALLEFTGKIINEKSDETIKAVYEKMLKSAMEESAKGVKEQVILSLKKYGEGKQIAMDMLESKKASSREVAVDVLSSMLDNEIKEKFASMVEGEKSSKVKNKIYEAIGGTEDGGQGENSNDGELSIDKYCEKHINKNKTTKIKWIDRADMPKMRYVNSEEEISELVFKHLFITYSDTDGITLNPEGEKIASYINREDLENAAFALLNLWLNNRAEAKRKWVLIFSAIYGDRRTINLLQKNIKEWPNASRGTMATYAVKALGLNGSDEALLFIDGLSRKFKFKQVKKAAVEALEIAAKELNIHPEELSDRLIPTLGFDESGEQVFDYGPRKFKVSLSNELTLEVYNEDGKKLKNLPAVGKKDDPEMATKARDEFKVLKKQLKNVVEIQRDRLELALSVNRKWTAEKWKKLFVDNNIMHKFATGLIWGAYDGEELKDSFRYMEDGTFNTYDEEEFLMDEQKDKYGDKAFIGLVHPIELEEDVLEQWKEQLEDYEVEQPLLQIDREIFKVTEDEIERLTIERFAGFNMNGISLLGKLSKFQWEKGSIRDGGGYEEFCKEIGDIGVELSMSGLWVGMTAYDGEEAMVFDYVFYKAGKVKRGSYVYDNVSKNTVINPKDVPARIFSEIAYDLSKVTEKCVDRDTNWKKHGQYNAVKLS</sequence>
<organism evidence="3 4">
    <name type="scientific">Oceanirhabdus seepicola</name>
    <dbReference type="NCBI Taxonomy" id="2828781"/>
    <lineage>
        <taxon>Bacteria</taxon>
        <taxon>Bacillati</taxon>
        <taxon>Bacillota</taxon>
        <taxon>Clostridia</taxon>
        <taxon>Eubacteriales</taxon>
        <taxon>Clostridiaceae</taxon>
        <taxon>Oceanirhabdus</taxon>
    </lineage>
</organism>
<name>A0A9J6P5Y1_9CLOT</name>
<keyword evidence="4" id="KW-1185">Reference proteome</keyword>
<evidence type="ECO:0000313" key="3">
    <source>
        <dbReference type="EMBL" id="MCM1991558.1"/>
    </source>
</evidence>
<proteinExistence type="predicted"/>
<evidence type="ECO:0000313" key="4">
    <source>
        <dbReference type="Proteomes" id="UP001056429"/>
    </source>
</evidence>
<dbReference type="RefSeq" id="WP_250860683.1">
    <property type="nucleotide sequence ID" value="NZ_JAGSOJ010000004.1"/>
</dbReference>
<feature type="coiled-coil region" evidence="1">
    <location>
        <begin position="1022"/>
        <end position="1049"/>
    </location>
</feature>